<dbReference type="EMBL" id="JAACFV010000120">
    <property type="protein sequence ID" value="KAF7505018.1"/>
    <property type="molecule type" value="Genomic_DNA"/>
</dbReference>
<evidence type="ECO:0000313" key="3">
    <source>
        <dbReference type="Proteomes" id="UP000606974"/>
    </source>
</evidence>
<feature type="compositionally biased region" description="Low complexity" evidence="1">
    <location>
        <begin position="198"/>
        <end position="212"/>
    </location>
</feature>
<organism evidence="2 3">
    <name type="scientific">Endocarpon pusillum</name>
    <dbReference type="NCBI Taxonomy" id="364733"/>
    <lineage>
        <taxon>Eukaryota</taxon>
        <taxon>Fungi</taxon>
        <taxon>Dikarya</taxon>
        <taxon>Ascomycota</taxon>
        <taxon>Pezizomycotina</taxon>
        <taxon>Eurotiomycetes</taxon>
        <taxon>Chaetothyriomycetidae</taxon>
        <taxon>Verrucariales</taxon>
        <taxon>Verrucariaceae</taxon>
        <taxon>Endocarpon</taxon>
    </lineage>
</organism>
<dbReference type="AlphaFoldDB" id="A0A8H7E1V3"/>
<evidence type="ECO:0000313" key="2">
    <source>
        <dbReference type="EMBL" id="KAF7505018.1"/>
    </source>
</evidence>
<reference evidence="2" key="1">
    <citation type="submission" date="2020-02" db="EMBL/GenBank/DDBJ databases">
        <authorList>
            <person name="Palmer J.M."/>
        </authorList>
    </citation>
    <scope>NUCLEOTIDE SEQUENCE</scope>
    <source>
        <strain evidence="2">EPUS1.4</strain>
        <tissue evidence="2">Thallus</tissue>
    </source>
</reference>
<feature type="compositionally biased region" description="Basic and acidic residues" evidence="1">
    <location>
        <begin position="164"/>
        <end position="196"/>
    </location>
</feature>
<proteinExistence type="predicted"/>
<name>A0A8H7E1V3_9EURO</name>
<keyword evidence="3" id="KW-1185">Reference proteome</keyword>
<feature type="region of interest" description="Disordered" evidence="1">
    <location>
        <begin position="164"/>
        <end position="212"/>
    </location>
</feature>
<accession>A0A8H7E1V3</accession>
<comment type="caution">
    <text evidence="2">The sequence shown here is derived from an EMBL/GenBank/DDBJ whole genome shotgun (WGS) entry which is preliminary data.</text>
</comment>
<evidence type="ECO:0000256" key="1">
    <source>
        <dbReference type="SAM" id="MobiDB-lite"/>
    </source>
</evidence>
<dbReference type="OrthoDB" id="4155281at2759"/>
<sequence length="212" mass="23873">MGLNYEDVSSLRTPAVVNNYLTWYSNRRHLFGPHPSVYMPAAKFVDITVHANRVEGRDVNISGVPYDATLTQSLISPEYAQATQGTIVQTEAELDIHSADGKHYMSSSKITLIWWLCGETISHREVFYITKDLPGAYNAMLHHMPDGHLGKKALPLFNKNQTAEDKKYAEERRKQEEKAHSATRQAEDQKIVDKTKKLTSSSTKSSKYSTVG</sequence>
<dbReference type="Proteomes" id="UP000606974">
    <property type="component" value="Unassembled WGS sequence"/>
</dbReference>
<protein>
    <submittedName>
        <fullName evidence="2">Uncharacterized protein</fullName>
    </submittedName>
</protein>
<gene>
    <name evidence="2" type="ORF">GJ744_001472</name>
</gene>